<keyword evidence="2 8" id="KW-0813">Transport</keyword>
<evidence type="ECO:0000256" key="6">
    <source>
        <dbReference type="ARBA" id="ARBA00023136"/>
    </source>
</evidence>
<keyword evidence="4 8" id="KW-0653">Protein transport</keyword>
<sequence>MKNPFASQSAVSTGGPSDLMDDACDFCTLTKKQRLYGWLMCFVIGFILTILSTLCLLTLNITGFAIIYTLGNLISLGSTGFLIGPLRQLKTMFAKVRVFATIIYLVLLVATLVEAITLKNFVLTIILCILQFCALFWYCALIRKTLGGATSLG</sequence>
<dbReference type="PANTHER" id="PTHR23137">
    <property type="entry name" value="VESICLE TRANSPORT PROTEIN-RELATED"/>
    <property type="match status" value="1"/>
</dbReference>
<dbReference type="OrthoDB" id="73614at2759"/>
<keyword evidence="8" id="KW-0333">Golgi apparatus</keyword>
<protein>
    <recommendedName>
        <fullName evidence="8">Protein transport protein SFT2</fullName>
    </recommendedName>
</protein>
<dbReference type="GO" id="GO:0015031">
    <property type="term" value="P:protein transport"/>
    <property type="evidence" value="ECO:0007669"/>
    <property type="project" value="UniProtKB-KW"/>
</dbReference>
<organism evidence="9 10">
    <name type="scientific">Thamnocephalis sphaerospora</name>
    <dbReference type="NCBI Taxonomy" id="78915"/>
    <lineage>
        <taxon>Eukaryota</taxon>
        <taxon>Fungi</taxon>
        <taxon>Fungi incertae sedis</taxon>
        <taxon>Zoopagomycota</taxon>
        <taxon>Zoopagomycotina</taxon>
        <taxon>Zoopagomycetes</taxon>
        <taxon>Zoopagales</taxon>
        <taxon>Sigmoideomycetaceae</taxon>
        <taxon>Thamnocephalis</taxon>
    </lineage>
</organism>
<evidence type="ECO:0000256" key="4">
    <source>
        <dbReference type="ARBA" id="ARBA00022927"/>
    </source>
</evidence>
<comment type="subcellular location">
    <subcellularLocation>
        <location evidence="8">Golgi apparatus membrane</location>
        <topology evidence="8">Multi-pass membrane protein</topology>
    </subcellularLocation>
    <subcellularLocation>
        <location evidence="1">Membrane</location>
        <topology evidence="1">Multi-pass membrane protein</topology>
    </subcellularLocation>
</comment>
<feature type="transmembrane region" description="Helical" evidence="8">
    <location>
        <begin position="65"/>
        <end position="84"/>
    </location>
</feature>
<evidence type="ECO:0000256" key="3">
    <source>
        <dbReference type="ARBA" id="ARBA00022692"/>
    </source>
</evidence>
<accession>A0A4P9XWG0</accession>
<keyword evidence="10" id="KW-1185">Reference proteome</keyword>
<comment type="function">
    <text evidence="8">Nonessential protein required for the fusion of transport vesicles derived from the endocytic pathway with the Golgi complex.</text>
</comment>
<dbReference type="GO" id="GO:0000139">
    <property type="term" value="C:Golgi membrane"/>
    <property type="evidence" value="ECO:0007669"/>
    <property type="project" value="UniProtKB-SubCell"/>
</dbReference>
<name>A0A4P9XWG0_9FUNG</name>
<feature type="transmembrane region" description="Helical" evidence="8">
    <location>
        <begin position="96"/>
        <end position="116"/>
    </location>
</feature>
<evidence type="ECO:0000256" key="8">
    <source>
        <dbReference type="RuleBase" id="RU363111"/>
    </source>
</evidence>
<dbReference type="Proteomes" id="UP000271241">
    <property type="component" value="Unassembled WGS sequence"/>
</dbReference>
<evidence type="ECO:0000256" key="5">
    <source>
        <dbReference type="ARBA" id="ARBA00022989"/>
    </source>
</evidence>
<dbReference type="AlphaFoldDB" id="A0A4P9XWG0"/>
<dbReference type="EMBL" id="KZ992442">
    <property type="protein sequence ID" value="RKP10657.1"/>
    <property type="molecule type" value="Genomic_DNA"/>
</dbReference>
<dbReference type="Pfam" id="PF04178">
    <property type="entry name" value="Got1"/>
    <property type="match status" value="1"/>
</dbReference>
<keyword evidence="6 8" id="KW-0472">Membrane</keyword>
<evidence type="ECO:0000313" key="10">
    <source>
        <dbReference type="Proteomes" id="UP000271241"/>
    </source>
</evidence>
<gene>
    <name evidence="9" type="ORF">THASP1DRAFT_27541</name>
</gene>
<dbReference type="STRING" id="78915.A0A4P9XWG0"/>
<evidence type="ECO:0000313" key="9">
    <source>
        <dbReference type="EMBL" id="RKP10657.1"/>
    </source>
</evidence>
<evidence type="ECO:0000256" key="2">
    <source>
        <dbReference type="ARBA" id="ARBA00022448"/>
    </source>
</evidence>
<dbReference type="InterPro" id="IPR007305">
    <property type="entry name" value="Vesicle_transpt_Got1/SFT2"/>
</dbReference>
<comment type="similarity">
    <text evidence="7 8">Belongs to the SFT2 family.</text>
</comment>
<dbReference type="GO" id="GO:0016192">
    <property type="term" value="P:vesicle-mediated transport"/>
    <property type="evidence" value="ECO:0007669"/>
    <property type="project" value="InterPro"/>
</dbReference>
<keyword evidence="5 8" id="KW-1133">Transmembrane helix</keyword>
<feature type="transmembrane region" description="Helical" evidence="8">
    <location>
        <begin position="122"/>
        <end position="141"/>
    </location>
</feature>
<evidence type="ECO:0000256" key="1">
    <source>
        <dbReference type="ARBA" id="ARBA00004141"/>
    </source>
</evidence>
<feature type="transmembrane region" description="Helical" evidence="8">
    <location>
        <begin position="35"/>
        <end position="59"/>
    </location>
</feature>
<keyword evidence="3 8" id="KW-0812">Transmembrane</keyword>
<dbReference type="InterPro" id="IPR011691">
    <property type="entry name" value="Vesicle_transpt_SFT2"/>
</dbReference>
<dbReference type="PANTHER" id="PTHR23137:SF6">
    <property type="entry name" value="VESICLE TRANSPORT PROTEIN"/>
    <property type="match status" value="1"/>
</dbReference>
<evidence type="ECO:0000256" key="7">
    <source>
        <dbReference type="ARBA" id="ARBA00025800"/>
    </source>
</evidence>
<reference evidence="10" key="1">
    <citation type="journal article" date="2018" name="Nat. Microbiol.">
        <title>Leveraging single-cell genomics to expand the fungal tree of life.</title>
        <authorList>
            <person name="Ahrendt S.R."/>
            <person name="Quandt C.A."/>
            <person name="Ciobanu D."/>
            <person name="Clum A."/>
            <person name="Salamov A."/>
            <person name="Andreopoulos B."/>
            <person name="Cheng J.F."/>
            <person name="Woyke T."/>
            <person name="Pelin A."/>
            <person name="Henrissat B."/>
            <person name="Reynolds N.K."/>
            <person name="Benny G.L."/>
            <person name="Smith M.E."/>
            <person name="James T.Y."/>
            <person name="Grigoriev I.V."/>
        </authorList>
    </citation>
    <scope>NUCLEOTIDE SEQUENCE [LARGE SCALE GENOMIC DNA]</scope>
    <source>
        <strain evidence="10">RSA 1356</strain>
    </source>
</reference>
<proteinExistence type="inferred from homology"/>